<proteinExistence type="predicted"/>
<keyword evidence="3" id="KW-1185">Reference proteome</keyword>
<dbReference type="EMBL" id="MK937592">
    <property type="protein sequence ID" value="QDH91792.1"/>
    <property type="molecule type" value="Genomic_DNA"/>
</dbReference>
<gene>
    <name evidence="2" type="primary">117</name>
    <name evidence="2" type="ORF">SEA_PHRAPPUCCINO_117</name>
</gene>
<reference evidence="2 3" key="1">
    <citation type="submission" date="2019-05" db="EMBL/GenBank/DDBJ databases">
        <authorList>
            <person name="Pope W.H."/>
            <person name="Garlena R.A."/>
            <person name="Russell D.A."/>
            <person name="Jacobs-Sera D."/>
            <person name="Hatfull G.F."/>
        </authorList>
    </citation>
    <scope>NUCLEOTIDE SEQUENCE [LARGE SCALE GENOMIC DNA]</scope>
</reference>
<sequence>MECTEETLPSGERVLCHPPCETFPQGRQVLISDSSASRLRSRLLAQDADLAQAHDELAQAQQARLTEAQTSLATGDAVPPEKRFI</sequence>
<name>A0A514DDW1_9CAUD</name>
<evidence type="ECO:0000313" key="2">
    <source>
        <dbReference type="EMBL" id="QDH91792.1"/>
    </source>
</evidence>
<dbReference type="RefSeq" id="YP_010059806.1">
    <property type="nucleotide sequence ID" value="NC_054727.1"/>
</dbReference>
<accession>A0A514DDW1</accession>
<evidence type="ECO:0000256" key="1">
    <source>
        <dbReference type="SAM" id="MobiDB-lite"/>
    </source>
</evidence>
<dbReference type="Proteomes" id="UP000316777">
    <property type="component" value="Segment"/>
</dbReference>
<evidence type="ECO:0000313" key="3">
    <source>
        <dbReference type="Proteomes" id="UP000316777"/>
    </source>
</evidence>
<dbReference type="KEGG" id="vg:64767038"/>
<protein>
    <submittedName>
        <fullName evidence="2">Uncharacterized protein</fullName>
    </submittedName>
</protein>
<dbReference type="GeneID" id="64767038"/>
<feature type="region of interest" description="Disordered" evidence="1">
    <location>
        <begin position="66"/>
        <end position="85"/>
    </location>
</feature>
<organism evidence="2 3">
    <name type="scientific">Mycobacterium phage Phrappuccino</name>
    <dbReference type="NCBI Taxonomy" id="2591223"/>
    <lineage>
        <taxon>Viruses</taxon>
        <taxon>Duplodnaviria</taxon>
        <taxon>Heunggongvirae</taxon>
        <taxon>Uroviricota</taxon>
        <taxon>Caudoviricetes</taxon>
        <taxon>Phrappuccinovirus</taxon>
        <taxon>Phrappuccinovirus phrappuccino</taxon>
        <taxon>Phreappuccinovirus Phrappuccino</taxon>
    </lineage>
</organism>